<comment type="caution">
    <text evidence="1">The sequence shown here is derived from an EMBL/GenBank/DDBJ whole genome shotgun (WGS) entry which is preliminary data.</text>
</comment>
<evidence type="ECO:0000313" key="1">
    <source>
        <dbReference type="EMBL" id="KAG5637478.1"/>
    </source>
</evidence>
<reference evidence="1" key="1">
    <citation type="submission" date="2021-02" db="EMBL/GenBank/DDBJ databases">
        <authorList>
            <person name="Nieuwenhuis M."/>
            <person name="Van De Peppel L.J.J."/>
        </authorList>
    </citation>
    <scope>NUCLEOTIDE SEQUENCE</scope>
    <source>
        <strain evidence="1">D49</strain>
    </source>
</reference>
<dbReference type="AlphaFoldDB" id="A0A9P7FST5"/>
<evidence type="ECO:0000313" key="2">
    <source>
        <dbReference type="Proteomes" id="UP000717328"/>
    </source>
</evidence>
<name>A0A9P7FST5_9AGAR</name>
<protein>
    <submittedName>
        <fullName evidence="1">Uncharacterized protein</fullName>
    </submittedName>
</protein>
<dbReference type="OrthoDB" id="39175at2759"/>
<reference evidence="1" key="2">
    <citation type="submission" date="2021-10" db="EMBL/GenBank/DDBJ databases">
        <title>Phylogenomics reveals ancestral predisposition of the termite-cultivated fungus Termitomyces towards a domesticated lifestyle.</title>
        <authorList>
            <person name="Auxier B."/>
            <person name="Grum-Grzhimaylo A."/>
            <person name="Cardenas M.E."/>
            <person name="Lodge J.D."/>
            <person name="Laessoe T."/>
            <person name="Pedersen O."/>
            <person name="Smith M.E."/>
            <person name="Kuyper T.W."/>
            <person name="Franco-Molano E.A."/>
            <person name="Baroni T.J."/>
            <person name="Aanen D.K."/>
        </authorList>
    </citation>
    <scope>NUCLEOTIDE SEQUENCE</scope>
    <source>
        <strain evidence="1">D49</strain>
    </source>
</reference>
<dbReference type="EMBL" id="JABCKI010005827">
    <property type="protein sequence ID" value="KAG5637478.1"/>
    <property type="molecule type" value="Genomic_DNA"/>
</dbReference>
<accession>A0A9P7FST5</accession>
<keyword evidence="2" id="KW-1185">Reference proteome</keyword>
<organism evidence="1 2">
    <name type="scientific">Sphagnurus paluster</name>
    <dbReference type="NCBI Taxonomy" id="117069"/>
    <lineage>
        <taxon>Eukaryota</taxon>
        <taxon>Fungi</taxon>
        <taxon>Dikarya</taxon>
        <taxon>Basidiomycota</taxon>
        <taxon>Agaricomycotina</taxon>
        <taxon>Agaricomycetes</taxon>
        <taxon>Agaricomycetidae</taxon>
        <taxon>Agaricales</taxon>
        <taxon>Tricholomatineae</taxon>
        <taxon>Lyophyllaceae</taxon>
        <taxon>Sphagnurus</taxon>
    </lineage>
</organism>
<sequence>MVDFHSVTMKYDEQLTIYHDEWTKRFAESSDPNDPGCAFRCSLLPFLVAYSRLVMFSFGFQKAYQRGMQPADHVYFTKCLDSAKAVIQNMIDSLAPTGYMRYAPDGHFIFAAFASAFLLKVCHHFFFEWGEDLRNSAQLLRPEFASLLSKDQENIIFELISRLINTISSDKIAIDERHTPNLYARFLVKLLSRHRGDGATVGRLHLHPPPSHELSSEDVNQHTTAPYTTSVFSVVAPKAEYPQNHGQGYGSQPFHQASGNMGTTPIFEAHLNSATNGGMQFTNDFDYSWLGSGNFLEEEMLAAMKVVENPDWRNNLLMPGYVLSLAAPLSTLKLLTPLSQIYRVGLSISQ</sequence>
<gene>
    <name evidence="1" type="ORF">H0H81_004449</name>
</gene>
<dbReference type="Proteomes" id="UP000717328">
    <property type="component" value="Unassembled WGS sequence"/>
</dbReference>
<proteinExistence type="predicted"/>